<dbReference type="STRING" id="48003.BLA55_02480"/>
<dbReference type="AlphaFoldDB" id="A0A1L4FSE6"/>
<sequence length="460" mass="55532">MVKEKFLNNDVILYQYYEKHIGFQLVCDFLNHFDIFNDPEQLKLNNINTAMKNQINLFVQKQINFSNRSKIPQIHNNKTDSYLSLFKLFDYLFKNKDEILRRLNTFLANKQKSQLNIFWYETQVTDFQTFSEPIIEKLNFEENFSYNQENKIIVVATNENNIPVNYKIFDRTSYSFNDLMYFISQTQEIFKIQDVTIVGDRKLLKPENIKLVQEKGWNYILSYRLNFANEEFKNSILNTVNLEKLLKLNKVRRIFTSELMKNERGILSRKIVAFLPLQIQKNREFRKKIIDNYCKNLENTNFDLTKNNNELTLIEQDKKCDGLYVYESNIKDVDDLKIAYWYSRKNQAKDDLIFFELNLLLKPNYFENLNQIDGFVLLCLLNSFFFKFLTFKVNEVMKFTRKEKFTEERLFNIVTNVKQIDELFDDKLERVIDWENQDIKQSWKDYYLLQNVLNKLKSES</sequence>
<keyword evidence="2" id="KW-1185">Reference proteome</keyword>
<dbReference type="KEGG" id="mpul:BLA55_02480"/>
<dbReference type="Proteomes" id="UP000184322">
    <property type="component" value="Chromosome"/>
</dbReference>
<dbReference type="RefSeq" id="WP_073372515.1">
    <property type="nucleotide sequence ID" value="NZ_CP017813.1"/>
</dbReference>
<evidence type="ECO:0000313" key="1">
    <source>
        <dbReference type="EMBL" id="APJ38512.1"/>
    </source>
</evidence>
<evidence type="ECO:0000313" key="2">
    <source>
        <dbReference type="Proteomes" id="UP000184322"/>
    </source>
</evidence>
<gene>
    <name evidence="1" type="ORF">BLA55_02480</name>
</gene>
<protein>
    <submittedName>
        <fullName evidence="1">Uncharacterized protein</fullName>
    </submittedName>
</protein>
<accession>A0A1L4FSE6</accession>
<name>A0A1L4FSE6_9BACT</name>
<dbReference type="EMBL" id="CP017813">
    <property type="protein sequence ID" value="APJ38512.1"/>
    <property type="molecule type" value="Genomic_DNA"/>
</dbReference>
<organism evidence="1 2">
    <name type="scientific">Mycoplasmopsis pullorum</name>
    <dbReference type="NCBI Taxonomy" id="48003"/>
    <lineage>
        <taxon>Bacteria</taxon>
        <taxon>Bacillati</taxon>
        <taxon>Mycoplasmatota</taxon>
        <taxon>Mycoplasmoidales</taxon>
        <taxon>Metamycoplasmataceae</taxon>
        <taxon>Mycoplasmopsis</taxon>
    </lineage>
</organism>
<reference evidence="2" key="1">
    <citation type="submission" date="2016-10" db="EMBL/GenBank/DDBJ databases">
        <authorList>
            <person name="Beylefeld A."/>
            <person name="Abolnik C."/>
        </authorList>
    </citation>
    <scope>NUCLEOTIDE SEQUENCE [LARGE SCALE GENOMIC DNA]</scope>
    <source>
        <strain evidence="2">B359_6</strain>
    </source>
</reference>
<proteinExistence type="predicted"/>